<protein>
    <submittedName>
        <fullName evidence="1">Uncharacterized protein</fullName>
    </submittedName>
</protein>
<dbReference type="Proteomes" id="UP000072741">
    <property type="component" value="Unassembled WGS sequence"/>
</dbReference>
<proteinExistence type="predicted"/>
<name>A0A147GM60_9BURK</name>
<gene>
    <name evidence="1" type="ORF">NS331_22565</name>
</gene>
<sequence>MSTDTPQHDADAPTVQDRLSALEFVVGQLALAVESECAALRARLAPGAASAAHEDDEGEPFTVDGFTSWLGFCVQRMEAHKSANTALRAAIAQAARGIAEMPTTSLER</sequence>
<dbReference type="EMBL" id="LDSL01000172">
    <property type="protein sequence ID" value="KTT14737.1"/>
    <property type="molecule type" value="Genomic_DNA"/>
</dbReference>
<dbReference type="RefSeq" id="WP_058644175.1">
    <property type="nucleotide sequence ID" value="NZ_LDSL01000172.1"/>
</dbReference>
<accession>A0A147GM60</accession>
<keyword evidence="2" id="KW-1185">Reference proteome</keyword>
<reference evidence="1 2" key="1">
    <citation type="journal article" date="2016" name="Front. Microbiol.">
        <title>Genomic Resource of Rice Seed Associated Bacteria.</title>
        <authorList>
            <person name="Midha S."/>
            <person name="Bansal K."/>
            <person name="Sharma S."/>
            <person name="Kumar N."/>
            <person name="Patil P.P."/>
            <person name="Chaudhry V."/>
            <person name="Patil P.B."/>
        </authorList>
    </citation>
    <scope>NUCLEOTIDE SEQUENCE [LARGE SCALE GENOMIC DNA]</scope>
    <source>
        <strain evidence="1 2">NS331</strain>
    </source>
</reference>
<organism evidence="1 2">
    <name type="scientific">Pseudacidovorax intermedius</name>
    <dbReference type="NCBI Taxonomy" id="433924"/>
    <lineage>
        <taxon>Bacteria</taxon>
        <taxon>Pseudomonadati</taxon>
        <taxon>Pseudomonadota</taxon>
        <taxon>Betaproteobacteria</taxon>
        <taxon>Burkholderiales</taxon>
        <taxon>Comamonadaceae</taxon>
        <taxon>Pseudacidovorax</taxon>
    </lineage>
</organism>
<dbReference type="OrthoDB" id="9965637at2"/>
<evidence type="ECO:0000313" key="2">
    <source>
        <dbReference type="Proteomes" id="UP000072741"/>
    </source>
</evidence>
<dbReference type="AlphaFoldDB" id="A0A147GM60"/>
<evidence type="ECO:0000313" key="1">
    <source>
        <dbReference type="EMBL" id="KTT14737.1"/>
    </source>
</evidence>
<comment type="caution">
    <text evidence="1">The sequence shown here is derived from an EMBL/GenBank/DDBJ whole genome shotgun (WGS) entry which is preliminary data.</text>
</comment>